<sequence length="409" mass="46347">MKKKLTSVVVKRVMWTISFLFIYVLGSRLTLPFVNVNDTNFLGGTTAFLAFSTAITGGNLRSLSLFSVGLSPWMSAMILWQMFSMSKKLGLGSLPIEVQDRRKMILTFVIALIQSLAITLNLPIQSGVNYGLVLILNVLLLISGTFFLVWLSDLNSLFGVGGSLVILMSSMVASMPQNILNSIIELQVGPLFVGLLLILSLTFLYISVIMQRARYRILVNKITIHNRFKRYSYLDIQLNPAGGMPFMYAMSLVSIPQYFLMLLQIIFPNASWIQDWIGQFAIGRPVWLYTYIVVLFILGLAFSFINMNGEEIAEKMKKSGEYIYNIYPGEETSRYINWLILRFAVIGSTYTVLMAGLPMLIVLYDPRYMQLTMLPGLFFIFNGMVFNIKEEIDALTLNENYRPLLEIDS</sequence>
<dbReference type="EMBL" id="JYOV01000027">
    <property type="protein sequence ID" value="KJU87921.1"/>
    <property type="molecule type" value="Genomic_DNA"/>
</dbReference>
<evidence type="ECO:0000256" key="1">
    <source>
        <dbReference type="ARBA" id="ARBA00022448"/>
    </source>
</evidence>
<dbReference type="GO" id="GO:0006605">
    <property type="term" value="P:protein targeting"/>
    <property type="evidence" value="ECO:0007669"/>
    <property type="project" value="UniProtKB-UniRule"/>
</dbReference>
<comment type="subunit">
    <text evidence="8">Component of the accessory SecA2/SecY2 protein translocase complex required to export cell wall proteins. May form heterotrimers with SecE and SecG subunits.</text>
</comment>
<dbReference type="GO" id="GO:0065002">
    <property type="term" value="P:intracellular protein transmembrane transport"/>
    <property type="evidence" value="ECO:0007669"/>
    <property type="project" value="UniProtKB-UniRule"/>
</dbReference>
<feature type="transmembrane region" description="Helical" evidence="8">
    <location>
        <begin position="157"/>
        <end position="176"/>
    </location>
</feature>
<keyword evidence="5 8" id="KW-1133">Transmembrane helix</keyword>
<dbReference type="Pfam" id="PF00344">
    <property type="entry name" value="SecY"/>
    <property type="match status" value="1"/>
</dbReference>
<dbReference type="PANTHER" id="PTHR10906">
    <property type="entry name" value="SECY/SEC61-ALPHA FAMILY MEMBER"/>
    <property type="match status" value="1"/>
</dbReference>
<dbReference type="NCBIfam" id="TIGR02920">
    <property type="entry name" value="acc_sec_Y2"/>
    <property type="match status" value="1"/>
</dbReference>
<feature type="transmembrane region" description="Helical" evidence="8">
    <location>
        <begin position="368"/>
        <end position="388"/>
    </location>
</feature>
<feature type="transmembrane region" description="Helical" evidence="8">
    <location>
        <begin position="12"/>
        <end position="31"/>
    </location>
</feature>
<organism evidence="10 11">
    <name type="scientific">Streptococcus infantis</name>
    <dbReference type="NCBI Taxonomy" id="68892"/>
    <lineage>
        <taxon>Bacteria</taxon>
        <taxon>Bacillati</taxon>
        <taxon>Bacillota</taxon>
        <taxon>Bacilli</taxon>
        <taxon>Lactobacillales</taxon>
        <taxon>Streptococcaceae</taxon>
        <taxon>Streptococcus</taxon>
    </lineage>
</organism>
<evidence type="ECO:0000256" key="4">
    <source>
        <dbReference type="ARBA" id="ARBA00022927"/>
    </source>
</evidence>
<keyword evidence="4 8" id="KW-0653">Protein transport</keyword>
<dbReference type="PATRIC" id="fig|28037.218.peg.1903"/>
<dbReference type="SUPFAM" id="SSF103491">
    <property type="entry name" value="Preprotein translocase SecY subunit"/>
    <property type="match status" value="1"/>
</dbReference>
<evidence type="ECO:0000256" key="9">
    <source>
        <dbReference type="NCBIfam" id="TIGR02920"/>
    </source>
</evidence>
<feature type="transmembrane region" description="Helical" evidence="8">
    <location>
        <begin position="287"/>
        <end position="307"/>
    </location>
</feature>
<dbReference type="Gene3D" id="1.10.3370.10">
    <property type="entry name" value="SecY subunit domain"/>
    <property type="match status" value="1"/>
</dbReference>
<feature type="transmembrane region" description="Helical" evidence="8">
    <location>
        <begin position="188"/>
        <end position="208"/>
    </location>
</feature>
<dbReference type="PRINTS" id="PR00303">
    <property type="entry name" value="SECYTRNLCASE"/>
</dbReference>
<proteinExistence type="inferred from homology"/>
<dbReference type="PIRSF" id="PIRSF004557">
    <property type="entry name" value="SecY"/>
    <property type="match status" value="1"/>
</dbReference>
<keyword evidence="2 8" id="KW-1003">Cell membrane</keyword>
<dbReference type="NCBIfam" id="NF009082">
    <property type="entry name" value="PRK12417.1"/>
    <property type="match status" value="1"/>
</dbReference>
<dbReference type="InterPro" id="IPR014269">
    <property type="entry name" value="SecY2"/>
</dbReference>
<keyword evidence="1 8" id="KW-0813">Transport</keyword>
<reference evidence="10 11" key="1">
    <citation type="submission" date="2015-02" db="EMBL/GenBank/DDBJ databases">
        <title>Evolution of amylase-binding proteins of oral streptococcal species.</title>
        <authorList>
            <person name="Haase E.M."/>
        </authorList>
    </citation>
    <scope>NUCLEOTIDE SEQUENCE [LARGE SCALE GENOMIC DNA]</scope>
    <source>
        <strain evidence="10 11">UC6950A</strain>
    </source>
</reference>
<dbReference type="RefSeq" id="WP_075230489.1">
    <property type="nucleotide sequence ID" value="NZ_JYOV01000027.1"/>
</dbReference>
<dbReference type="InterPro" id="IPR002208">
    <property type="entry name" value="SecY/SEC61-alpha"/>
</dbReference>
<dbReference type="Proteomes" id="UP000033405">
    <property type="component" value="Unassembled WGS sequence"/>
</dbReference>
<name>A0A0F3H179_9STRE</name>
<evidence type="ECO:0000256" key="7">
    <source>
        <dbReference type="ARBA" id="ARBA00023136"/>
    </source>
</evidence>
<feature type="transmembrane region" description="Helical" evidence="8">
    <location>
        <begin position="130"/>
        <end position="150"/>
    </location>
</feature>
<dbReference type="InterPro" id="IPR023201">
    <property type="entry name" value="SecY_dom_sf"/>
</dbReference>
<keyword evidence="3 8" id="KW-0812">Transmembrane</keyword>
<evidence type="ECO:0000313" key="10">
    <source>
        <dbReference type="EMBL" id="KJU87921.1"/>
    </source>
</evidence>
<evidence type="ECO:0000256" key="2">
    <source>
        <dbReference type="ARBA" id="ARBA00022475"/>
    </source>
</evidence>
<gene>
    <name evidence="10" type="primary">secY_2</name>
    <name evidence="8" type="synonym">secY2</name>
    <name evidence="10" type="ORF">TZ96_01939</name>
</gene>
<comment type="subcellular location">
    <subcellularLocation>
        <location evidence="8">Cell membrane</location>
        <topology evidence="8">Multi-pass membrane protein</topology>
    </subcellularLocation>
</comment>
<keyword evidence="6 8" id="KW-0811">Translocation</keyword>
<evidence type="ECO:0000256" key="8">
    <source>
        <dbReference type="HAMAP-Rule" id="MF_01466"/>
    </source>
</evidence>
<comment type="similarity">
    <text evidence="8">Belongs to the SecY/SEC61-alpha family. SecY2 subfamily.</text>
</comment>
<feature type="transmembrane region" description="Helical" evidence="8">
    <location>
        <begin position="339"/>
        <end position="362"/>
    </location>
</feature>
<feature type="transmembrane region" description="Helical" evidence="8">
    <location>
        <begin position="63"/>
        <end position="83"/>
    </location>
</feature>
<keyword evidence="7 8" id="KW-0472">Membrane</keyword>
<comment type="caution">
    <text evidence="10">The sequence shown here is derived from an EMBL/GenBank/DDBJ whole genome shotgun (WGS) entry which is preliminary data.</text>
</comment>
<dbReference type="HAMAP" id="MF_01466">
    <property type="entry name" value="SecY2"/>
    <property type="match status" value="1"/>
</dbReference>
<dbReference type="AlphaFoldDB" id="A0A0F3H179"/>
<evidence type="ECO:0000313" key="11">
    <source>
        <dbReference type="Proteomes" id="UP000033405"/>
    </source>
</evidence>
<evidence type="ECO:0000256" key="6">
    <source>
        <dbReference type="ARBA" id="ARBA00023010"/>
    </source>
</evidence>
<comment type="function">
    <text evidence="8">Part of the accessory SecA2/SecY2 system specifically required for export of possible cell wall proteins. The central subunit of a protein translocation channel.</text>
</comment>
<dbReference type="GO" id="GO:0005886">
    <property type="term" value="C:plasma membrane"/>
    <property type="evidence" value="ECO:0007669"/>
    <property type="project" value="UniProtKB-SubCell"/>
</dbReference>
<feature type="transmembrane region" description="Helical" evidence="8">
    <location>
        <begin position="104"/>
        <end position="124"/>
    </location>
</feature>
<protein>
    <recommendedName>
        <fullName evidence="8 9">Accessory Sec system protein translocase subunit SecY2</fullName>
    </recommendedName>
</protein>
<evidence type="ECO:0000256" key="5">
    <source>
        <dbReference type="ARBA" id="ARBA00022989"/>
    </source>
</evidence>
<feature type="transmembrane region" description="Helical" evidence="8">
    <location>
        <begin position="246"/>
        <end position="267"/>
    </location>
</feature>
<accession>A0A0F3H179</accession>
<evidence type="ECO:0000256" key="3">
    <source>
        <dbReference type="ARBA" id="ARBA00022692"/>
    </source>
</evidence>